<comment type="caution">
    <text evidence="2">The sequence shown here is derived from an EMBL/GenBank/DDBJ whole genome shotgun (WGS) entry which is preliminary data.</text>
</comment>
<evidence type="ECO:0000313" key="2">
    <source>
        <dbReference type="EMBL" id="KAA8583377.1"/>
    </source>
</evidence>
<evidence type="ECO:0000256" key="1">
    <source>
        <dbReference type="SAM" id="MobiDB-lite"/>
    </source>
</evidence>
<accession>A0A5J5CNU0</accession>
<dbReference type="AlphaFoldDB" id="A0A5J5CNU0"/>
<protein>
    <submittedName>
        <fullName evidence="2">Uncharacterized protein</fullName>
    </submittedName>
</protein>
<feature type="region of interest" description="Disordered" evidence="1">
    <location>
        <begin position="283"/>
        <end position="304"/>
    </location>
</feature>
<keyword evidence="3" id="KW-1185">Reference proteome</keyword>
<feature type="compositionally biased region" description="Basic and acidic residues" evidence="1">
    <location>
        <begin position="207"/>
        <end position="224"/>
    </location>
</feature>
<feature type="region of interest" description="Disordered" evidence="1">
    <location>
        <begin position="207"/>
        <end position="229"/>
    </location>
</feature>
<gene>
    <name evidence="2" type="ORF">FQN60_015923</name>
</gene>
<reference evidence="2 3" key="1">
    <citation type="submission" date="2019-08" db="EMBL/GenBank/DDBJ databases">
        <title>A chromosome-level genome assembly, high-density linkage maps, and genome scans reveal the genomic architecture of hybrid incompatibilities underlying speciation via character displacement in darters (Percidae: Etheostominae).</title>
        <authorList>
            <person name="Moran R.L."/>
            <person name="Catchen J.M."/>
            <person name="Fuller R.C."/>
        </authorList>
    </citation>
    <scope>NUCLEOTIDE SEQUENCE [LARGE SCALE GENOMIC DNA]</scope>
    <source>
        <strain evidence="2">EspeVRDwgs_2016</strain>
        <tissue evidence="2">Muscle</tissue>
    </source>
</reference>
<dbReference type="EMBL" id="VOFY01000018">
    <property type="protein sequence ID" value="KAA8583377.1"/>
    <property type="molecule type" value="Genomic_DNA"/>
</dbReference>
<feature type="compositionally biased region" description="Polar residues" evidence="1">
    <location>
        <begin position="293"/>
        <end position="304"/>
    </location>
</feature>
<evidence type="ECO:0000313" key="3">
    <source>
        <dbReference type="Proteomes" id="UP000327493"/>
    </source>
</evidence>
<organism evidence="2 3">
    <name type="scientific">Etheostoma spectabile</name>
    <name type="common">orangethroat darter</name>
    <dbReference type="NCBI Taxonomy" id="54343"/>
    <lineage>
        <taxon>Eukaryota</taxon>
        <taxon>Metazoa</taxon>
        <taxon>Chordata</taxon>
        <taxon>Craniata</taxon>
        <taxon>Vertebrata</taxon>
        <taxon>Euteleostomi</taxon>
        <taxon>Actinopterygii</taxon>
        <taxon>Neopterygii</taxon>
        <taxon>Teleostei</taxon>
        <taxon>Neoteleostei</taxon>
        <taxon>Acanthomorphata</taxon>
        <taxon>Eupercaria</taxon>
        <taxon>Perciformes</taxon>
        <taxon>Percoidei</taxon>
        <taxon>Percidae</taxon>
        <taxon>Etheostomatinae</taxon>
        <taxon>Etheostoma</taxon>
    </lineage>
</organism>
<name>A0A5J5CNU0_9PERO</name>
<proteinExistence type="predicted"/>
<sequence>MILKRDLNLLRKFYHSIIRSRFAVSPGLQTIVLPRAICSPTESKREPVWGPQAYRPRLTSLVWKIRRNFKFKRVAAPLDLVLPLMDEFELHGLLLLDSVLLTSEAVGHVGLEDDLAEDGGQRQGLVALVPQRDVTVASLQAVQRQDALANQLVVVVVDGNAQYCQIWISQFSCIMKVSDELTCTLQVAAMTPSTGVSEKGSNILSDRRMKSGFSRSERDNKTSSDETQISGLHMLRSQQTIWSNPFCLWSWGNSCFPTENTHCIDVCSPGILSINWRAASSEPTPSAEKQLHTTDGSAHLVSSA</sequence>
<dbReference type="Proteomes" id="UP000327493">
    <property type="component" value="Chromosome 18"/>
</dbReference>